<feature type="chain" id="PRO_5002927970" description="DUF4923 domain-containing protein" evidence="1">
    <location>
        <begin position="19"/>
        <end position="134"/>
    </location>
</feature>
<keyword evidence="4" id="KW-1185">Reference proteome</keyword>
<evidence type="ECO:0000259" key="2">
    <source>
        <dbReference type="Pfam" id="PF16270"/>
    </source>
</evidence>
<accession>C3J8X4</accession>
<proteinExistence type="predicted"/>
<dbReference type="PROSITE" id="PS51257">
    <property type="entry name" value="PROKAR_LIPOPROTEIN"/>
    <property type="match status" value="1"/>
</dbReference>
<dbReference type="Pfam" id="PF16270">
    <property type="entry name" value="DUF4923"/>
    <property type="match status" value="1"/>
</dbReference>
<dbReference type="InterPro" id="IPR032575">
    <property type="entry name" value="DUF4923"/>
</dbReference>
<comment type="caution">
    <text evidence="3">The sequence shown here is derived from an EMBL/GenBank/DDBJ whole genome shotgun (WGS) entry which is preliminary data.</text>
</comment>
<dbReference type="EMBL" id="ACNN01000007">
    <property type="protein sequence ID" value="EEN83489.1"/>
    <property type="molecule type" value="Genomic_DNA"/>
</dbReference>
<protein>
    <recommendedName>
        <fullName evidence="2">DUF4923 domain-containing protein</fullName>
    </recommendedName>
</protein>
<evidence type="ECO:0000256" key="1">
    <source>
        <dbReference type="SAM" id="SignalP"/>
    </source>
</evidence>
<evidence type="ECO:0000313" key="4">
    <source>
        <dbReference type="Proteomes" id="UP000004295"/>
    </source>
</evidence>
<dbReference type="AlphaFoldDB" id="C3J8X4"/>
<dbReference type="GeneID" id="93364908"/>
<organism evidence="3 4">
    <name type="scientific">Porphyromonas endodontalis (strain ATCC 35406 / DSM 24491 / JCM 8526 / CCUG 16442 / BCRC 14492 / NCTC 13058 / HG 370)</name>
    <name type="common">Bacteroides endodontalis</name>
    <dbReference type="NCBI Taxonomy" id="553175"/>
    <lineage>
        <taxon>Bacteria</taxon>
        <taxon>Pseudomonadati</taxon>
        <taxon>Bacteroidota</taxon>
        <taxon>Bacteroidia</taxon>
        <taxon>Bacteroidales</taxon>
        <taxon>Porphyromonadaceae</taxon>
        <taxon>Porphyromonas</taxon>
    </lineage>
</organism>
<gene>
    <name evidence="3" type="ORF">POREN0001_0645</name>
</gene>
<keyword evidence="1" id="KW-0732">Signal</keyword>
<reference evidence="3 4" key="1">
    <citation type="submission" date="2009-04" db="EMBL/GenBank/DDBJ databases">
        <authorList>
            <person name="Sebastian Y."/>
            <person name="Madupu R."/>
            <person name="Durkin A.S."/>
            <person name="Torralba M."/>
            <person name="Methe B."/>
            <person name="Sutton G.G."/>
            <person name="Strausberg R.L."/>
            <person name="Nelson K.E."/>
        </authorList>
    </citation>
    <scope>NUCLEOTIDE SEQUENCE [LARGE SCALE GENOMIC DNA]</scope>
    <source>
        <strain evidence="4">ATCC 35406 / BCRC 14492 / JCM 8526 / NCTC 13058 / HG 370</strain>
    </source>
</reference>
<feature type="domain" description="DUF4923" evidence="2">
    <location>
        <begin position="27"/>
        <end position="86"/>
    </location>
</feature>
<dbReference type="RefSeq" id="WP_004332602.1">
    <property type="nucleotide sequence ID" value="NZ_ACNN01000007.1"/>
</dbReference>
<feature type="signal peptide" evidence="1">
    <location>
        <begin position="1"/>
        <end position="18"/>
    </location>
</feature>
<dbReference type="Proteomes" id="UP000004295">
    <property type="component" value="Unassembled WGS sequence"/>
</dbReference>
<name>C3J8X4_POREA</name>
<sequence length="134" mass="14131">MKKVFGIIALSMALFACGGNKNEETTDTTATVVEEVVTPTLQMGEWKAGEVSLTLNEDASFIFVEGEKKTEGTYAFNAETKELTLTPKEGEPMVLNLTEAGLEPAVKEEGAAPVVFVAPAPVVEAPAAEEAPAQ</sequence>
<evidence type="ECO:0000313" key="3">
    <source>
        <dbReference type="EMBL" id="EEN83489.1"/>
    </source>
</evidence>